<dbReference type="Proteomes" id="UP000716291">
    <property type="component" value="Unassembled WGS sequence"/>
</dbReference>
<accession>A0A9P6XFH6</accession>
<feature type="transmembrane region" description="Helical" evidence="1">
    <location>
        <begin position="21"/>
        <end position="44"/>
    </location>
</feature>
<comment type="caution">
    <text evidence="3">The sequence shown here is derived from an EMBL/GenBank/DDBJ whole genome shotgun (WGS) entry which is preliminary data.</text>
</comment>
<keyword evidence="1" id="KW-0472">Membrane</keyword>
<keyword evidence="4" id="KW-1185">Reference proteome</keyword>
<dbReference type="AlphaFoldDB" id="A0A9P6XFH6"/>
<keyword evidence="1" id="KW-0812">Transmembrane</keyword>
<dbReference type="InterPro" id="IPR000477">
    <property type="entry name" value="RT_dom"/>
</dbReference>
<protein>
    <recommendedName>
        <fullName evidence="2">Reverse transcriptase domain-containing protein</fullName>
    </recommendedName>
</protein>
<feature type="domain" description="Reverse transcriptase" evidence="2">
    <location>
        <begin position="304"/>
        <end position="538"/>
    </location>
</feature>
<keyword evidence="1" id="KW-1133">Transmembrane helix</keyword>
<gene>
    <name evidence="3" type="ORF">G6F64_002982</name>
</gene>
<evidence type="ECO:0000259" key="2">
    <source>
        <dbReference type="Pfam" id="PF00078"/>
    </source>
</evidence>
<evidence type="ECO:0000256" key="1">
    <source>
        <dbReference type="SAM" id="Phobius"/>
    </source>
</evidence>
<reference evidence="3" key="1">
    <citation type="journal article" date="2020" name="Microb. Genom.">
        <title>Genetic diversity of clinical and environmental Mucorales isolates obtained from an investigation of mucormycosis cases among solid organ transplant recipients.</title>
        <authorList>
            <person name="Nguyen M.H."/>
            <person name="Kaul D."/>
            <person name="Muto C."/>
            <person name="Cheng S.J."/>
            <person name="Richter R.A."/>
            <person name="Bruno V.M."/>
            <person name="Liu G."/>
            <person name="Beyhan S."/>
            <person name="Sundermann A.J."/>
            <person name="Mounaud S."/>
            <person name="Pasculle A.W."/>
            <person name="Nierman W.C."/>
            <person name="Driscoll E."/>
            <person name="Cumbie R."/>
            <person name="Clancy C.J."/>
            <person name="Dupont C.L."/>
        </authorList>
    </citation>
    <scope>NUCLEOTIDE SEQUENCE</scope>
    <source>
        <strain evidence="3">GL11</strain>
    </source>
</reference>
<dbReference type="OrthoDB" id="2273311at2759"/>
<name>A0A9P6XFH6_RHIOR</name>
<organism evidence="3 4">
    <name type="scientific">Rhizopus oryzae</name>
    <name type="common">Mucormycosis agent</name>
    <name type="synonym">Rhizopus arrhizus var. delemar</name>
    <dbReference type="NCBI Taxonomy" id="64495"/>
    <lineage>
        <taxon>Eukaryota</taxon>
        <taxon>Fungi</taxon>
        <taxon>Fungi incertae sedis</taxon>
        <taxon>Mucoromycota</taxon>
        <taxon>Mucoromycotina</taxon>
        <taxon>Mucoromycetes</taxon>
        <taxon>Mucorales</taxon>
        <taxon>Mucorineae</taxon>
        <taxon>Rhizopodaceae</taxon>
        <taxon>Rhizopus</taxon>
    </lineage>
</organism>
<dbReference type="Pfam" id="PF00078">
    <property type="entry name" value="RVT_1"/>
    <property type="match status" value="1"/>
</dbReference>
<proteinExistence type="predicted"/>
<sequence length="853" mass="95957">MRRSTYVLETQPPSDTKITAALQLITYILLKAWLLIMLMLMLSFSTPIGQTIPCFKPPAKLVSLMTQGQAAGAQIRPTRATKNTVRNWLSCLRALKLKVKQFTKRFGRHYVDWRKQQILALQRKRQRLLRISFPPALLATHLPRVEQQIQVLQKEVTSIAILKAERTWRERGEMKAGCLKRSATTRAVQRSIPRLWDPDSGDICSSRTRMLDVTQKFYTKLYSPEPVCSSALDAMVSKVPSSCRLSKGNSESMASSFLLDEILDQTSCAPKISSPGTDSLYYTFLRFIFKHPNRDYKRASIFFQRKIFTHLLNARLVTMIPPLISPCQSDFMKERFIADNGALAQIAIEQASLRNSDEVSLLCDQGKAYDRVHPTYLQTFLNCYGFPSKFTSAITSLFCSTSICVNTNGPLLFNFVLEPLVKSTSDSPAIRGFSLPSFSLPNVRDPLHSPSAIQPLKTLAYVDDLLLFLRDPADLEATQHLILCYNLASNAKMNFDKTIAFSVSGLPHPHWPSVLATHDITKWYNRRSIEPLTYLGYSLVHSTTQHQFFQDQMINKIARACDIHKQRNLSFRGRATCITCGSACHQSPFFFPPVRRGLLDSSKPSICSTLFKAFDALLDPSAVSMTLKATFGQPNPVPLHLSLTLPLSAVIFWSLAISIAEQRSFDSLLVSDTFVFDDILMCLRPKASTVDPQPVMIGCYRVNKLMCWISSGAVSLIPFFALHCLPSASCPPLNGADDCFDSLLGSLLIEVIDTQTQIVSPKLFRRARRTRILRSFPSSSVVHTRPASFWDQLVPLAARNPWYRLLHQKLPCAALVHKIVIEFCPSFCRLCDQPTIAEDSGHFFVSCPAKFQV</sequence>
<evidence type="ECO:0000313" key="3">
    <source>
        <dbReference type="EMBL" id="KAG1312498.1"/>
    </source>
</evidence>
<dbReference type="PANTHER" id="PTHR19446">
    <property type="entry name" value="REVERSE TRANSCRIPTASES"/>
    <property type="match status" value="1"/>
</dbReference>
<evidence type="ECO:0000313" key="4">
    <source>
        <dbReference type="Proteomes" id="UP000716291"/>
    </source>
</evidence>
<dbReference type="EMBL" id="JAANQT010000274">
    <property type="protein sequence ID" value="KAG1312498.1"/>
    <property type="molecule type" value="Genomic_DNA"/>
</dbReference>